<gene>
    <name evidence="1" type="ORF">UR63_C0012G0004</name>
</gene>
<dbReference type="EMBL" id="LBPX01000012">
    <property type="protein sequence ID" value="KKP67519.1"/>
    <property type="molecule type" value="Genomic_DNA"/>
</dbReference>
<evidence type="ECO:0000313" key="2">
    <source>
        <dbReference type="Proteomes" id="UP000034127"/>
    </source>
</evidence>
<dbReference type="AlphaFoldDB" id="A0A0G0BDK9"/>
<accession>A0A0G0BDK9</accession>
<sequence length="89" mass="10022">MANKLLETSRRDRAAKLMKMKKNRKVATANLWLVSDFTIRLKKRLNKKVTIKMIARLLGGTNTISSKIAIKSKIIGVASLIVINYNVLP</sequence>
<evidence type="ECO:0000313" key="1">
    <source>
        <dbReference type="EMBL" id="KKP67519.1"/>
    </source>
</evidence>
<name>A0A0G0BDK9_9BACT</name>
<organism evidence="1 2">
    <name type="scientific">Candidatus Roizmanbacteria bacterium GW2011_GWC2_35_12</name>
    <dbReference type="NCBI Taxonomy" id="1618485"/>
    <lineage>
        <taxon>Bacteria</taxon>
        <taxon>Candidatus Roizmaniibacteriota</taxon>
    </lineage>
</organism>
<proteinExistence type="predicted"/>
<protein>
    <submittedName>
        <fullName evidence="1">Uncharacterized protein</fullName>
    </submittedName>
</protein>
<comment type="caution">
    <text evidence="1">The sequence shown here is derived from an EMBL/GenBank/DDBJ whole genome shotgun (WGS) entry which is preliminary data.</text>
</comment>
<dbReference type="Proteomes" id="UP000034127">
    <property type="component" value="Unassembled WGS sequence"/>
</dbReference>
<reference evidence="1 2" key="1">
    <citation type="journal article" date="2015" name="Nature">
        <title>rRNA introns, odd ribosomes, and small enigmatic genomes across a large radiation of phyla.</title>
        <authorList>
            <person name="Brown C.T."/>
            <person name="Hug L.A."/>
            <person name="Thomas B.C."/>
            <person name="Sharon I."/>
            <person name="Castelle C.J."/>
            <person name="Singh A."/>
            <person name="Wilkins M.J."/>
            <person name="Williams K.H."/>
            <person name="Banfield J.F."/>
        </authorList>
    </citation>
    <scope>NUCLEOTIDE SEQUENCE [LARGE SCALE GENOMIC DNA]</scope>
</reference>